<dbReference type="PANTHER" id="PTHR43708">
    <property type="entry name" value="CONSERVED EXPRESSED OXIDOREDUCTASE (EUROFUNG)"/>
    <property type="match status" value="1"/>
</dbReference>
<dbReference type="Proteomes" id="UP000282311">
    <property type="component" value="Unassembled WGS sequence"/>
</dbReference>
<keyword evidence="2" id="KW-0560">Oxidoreductase</keyword>
<dbReference type="GO" id="GO:0016491">
    <property type="term" value="F:oxidoreductase activity"/>
    <property type="evidence" value="ECO:0007669"/>
    <property type="project" value="UniProtKB-KW"/>
</dbReference>
<dbReference type="Gene3D" id="3.40.50.720">
    <property type="entry name" value="NAD(P)-binding Rossmann-like Domain"/>
    <property type="match status" value="1"/>
</dbReference>
<feature type="domain" description="Gfo/Idh/MocA-like oxidoreductase N-terminal" evidence="3">
    <location>
        <begin position="4"/>
        <end position="112"/>
    </location>
</feature>
<accession>A0A3B0CMK7</accession>
<feature type="domain" description="GFO/IDH/MocA-like oxidoreductase" evidence="4">
    <location>
        <begin position="130"/>
        <end position="256"/>
    </location>
</feature>
<proteinExistence type="inferred from homology"/>
<gene>
    <name evidence="5" type="ORF">D7M11_00110</name>
</gene>
<dbReference type="Pfam" id="PF01408">
    <property type="entry name" value="GFO_IDH_MocA"/>
    <property type="match status" value="1"/>
</dbReference>
<dbReference type="PANTHER" id="PTHR43708:SF5">
    <property type="entry name" value="CONSERVED EXPRESSED OXIDOREDUCTASE (EUROFUNG)-RELATED"/>
    <property type="match status" value="1"/>
</dbReference>
<dbReference type="InterPro" id="IPR051317">
    <property type="entry name" value="Gfo/Idh/MocA_oxidoreduct"/>
</dbReference>
<dbReference type="GO" id="GO:0000166">
    <property type="term" value="F:nucleotide binding"/>
    <property type="evidence" value="ECO:0007669"/>
    <property type="project" value="InterPro"/>
</dbReference>
<dbReference type="Gene3D" id="3.30.360.10">
    <property type="entry name" value="Dihydrodipicolinate Reductase, domain 2"/>
    <property type="match status" value="1"/>
</dbReference>
<organism evidence="5 6">
    <name type="scientific">Paenibacillus ginsengarvi</name>
    <dbReference type="NCBI Taxonomy" id="400777"/>
    <lineage>
        <taxon>Bacteria</taxon>
        <taxon>Bacillati</taxon>
        <taxon>Bacillota</taxon>
        <taxon>Bacilli</taxon>
        <taxon>Bacillales</taxon>
        <taxon>Paenibacillaceae</taxon>
        <taxon>Paenibacillus</taxon>
    </lineage>
</organism>
<dbReference type="SUPFAM" id="SSF51735">
    <property type="entry name" value="NAD(P)-binding Rossmann-fold domains"/>
    <property type="match status" value="1"/>
</dbReference>
<evidence type="ECO:0000256" key="1">
    <source>
        <dbReference type="ARBA" id="ARBA00010928"/>
    </source>
</evidence>
<dbReference type="EMBL" id="RBAH01000001">
    <property type="protein sequence ID" value="RKN86412.1"/>
    <property type="molecule type" value="Genomic_DNA"/>
</dbReference>
<dbReference type="OrthoDB" id="9768836at2"/>
<dbReference type="SUPFAM" id="SSF55347">
    <property type="entry name" value="Glyceraldehyde-3-phosphate dehydrogenase-like, C-terminal domain"/>
    <property type="match status" value="1"/>
</dbReference>
<dbReference type="InterPro" id="IPR036291">
    <property type="entry name" value="NAD(P)-bd_dom_sf"/>
</dbReference>
<dbReference type="InterPro" id="IPR055170">
    <property type="entry name" value="GFO_IDH_MocA-like_dom"/>
</dbReference>
<evidence type="ECO:0000256" key="2">
    <source>
        <dbReference type="ARBA" id="ARBA00023002"/>
    </source>
</evidence>
<dbReference type="Pfam" id="PF22725">
    <property type="entry name" value="GFO_IDH_MocA_C3"/>
    <property type="match status" value="1"/>
</dbReference>
<evidence type="ECO:0000259" key="4">
    <source>
        <dbReference type="Pfam" id="PF22725"/>
    </source>
</evidence>
<sequence length="339" mass="37853">MAMRFGIYGCQHGHIAAFIGEMTALGAECAGIYDREENALAKRLSEQYGIPLLRSAEVLQDDSIPIIGSSAINREKIDVIEWCERHGKHIMLDKPIVTSRSGLERLEQVFARGHIQIGMLLTERFRPAIAALKQTIESGRLGRIVSITMRKPHKLSPASRHAWHFSKEQNGGLMIDLFVHDFDLLRWLTGQEIASIQSLLAKNILPEYPSFYDTACAQVLLTGGTMAQLYTDWHTPDKSWTWGDGRLFVTGTSGAAELRLSGDPSCGTNEELFFQITHDEPFVRVETTALSSTVTGDFIDRIQGKHSILTHHDILQTCRASVEADEKATIINTVKDKCY</sequence>
<dbReference type="AlphaFoldDB" id="A0A3B0CMK7"/>
<dbReference type="RefSeq" id="WP_120745120.1">
    <property type="nucleotide sequence ID" value="NZ_RBAH01000001.1"/>
</dbReference>
<comment type="similarity">
    <text evidence="1">Belongs to the Gfo/Idh/MocA family.</text>
</comment>
<dbReference type="InterPro" id="IPR000683">
    <property type="entry name" value="Gfo/Idh/MocA-like_OxRdtase_N"/>
</dbReference>
<comment type="caution">
    <text evidence="5">The sequence shown here is derived from an EMBL/GenBank/DDBJ whole genome shotgun (WGS) entry which is preliminary data.</text>
</comment>
<evidence type="ECO:0000313" key="5">
    <source>
        <dbReference type="EMBL" id="RKN86412.1"/>
    </source>
</evidence>
<name>A0A3B0CMK7_9BACL</name>
<protein>
    <submittedName>
        <fullName evidence="5">Gfo/Idh/MocA family oxidoreductase</fullName>
    </submittedName>
</protein>
<reference evidence="5 6" key="1">
    <citation type="journal article" date="2007" name="Int. J. Syst. Evol. Microbiol.">
        <title>Paenibacillus ginsengarvi sp. nov., isolated from soil from ginseng cultivation.</title>
        <authorList>
            <person name="Yoon M.H."/>
            <person name="Ten L.N."/>
            <person name="Im W.T."/>
        </authorList>
    </citation>
    <scope>NUCLEOTIDE SEQUENCE [LARGE SCALE GENOMIC DNA]</scope>
    <source>
        <strain evidence="5 6">KCTC 13059</strain>
    </source>
</reference>
<evidence type="ECO:0000259" key="3">
    <source>
        <dbReference type="Pfam" id="PF01408"/>
    </source>
</evidence>
<keyword evidence="6" id="KW-1185">Reference proteome</keyword>
<evidence type="ECO:0000313" key="6">
    <source>
        <dbReference type="Proteomes" id="UP000282311"/>
    </source>
</evidence>